<organism evidence="1 2">
    <name type="scientific">Haemonchus contortus</name>
    <name type="common">Barber pole worm</name>
    <dbReference type="NCBI Taxonomy" id="6289"/>
    <lineage>
        <taxon>Eukaryota</taxon>
        <taxon>Metazoa</taxon>
        <taxon>Ecdysozoa</taxon>
        <taxon>Nematoda</taxon>
        <taxon>Chromadorea</taxon>
        <taxon>Rhabditida</taxon>
        <taxon>Rhabditina</taxon>
        <taxon>Rhabditomorpha</taxon>
        <taxon>Strongyloidea</taxon>
        <taxon>Trichostrongylidae</taxon>
        <taxon>Haemonchus</taxon>
    </lineage>
</organism>
<sequence>MTRQLIFGSRGAGSGSFVEEVLRSDRRRKGAPWKLTEYHHSDMENKERPCRLQKRLFDPPALAQYVCRPMNELLTAAFEISSSFSSTSAVLFPIEALLTLYTPLVS</sequence>
<dbReference type="Proteomes" id="UP000025227">
    <property type="component" value="Unplaced"/>
</dbReference>
<dbReference type="AlphaFoldDB" id="A0A7I4Y3C9"/>
<reference evidence="2" key="1">
    <citation type="submission" date="2020-12" db="UniProtKB">
        <authorList>
            <consortium name="WormBaseParasite"/>
        </authorList>
    </citation>
    <scope>IDENTIFICATION</scope>
    <source>
        <strain evidence="2">MHco3</strain>
    </source>
</reference>
<name>A0A7I4Y3C9_HAECO</name>
<evidence type="ECO:0000313" key="2">
    <source>
        <dbReference type="WBParaSite" id="HCON_00045970-00001"/>
    </source>
</evidence>
<protein>
    <submittedName>
        <fullName evidence="2">Uncharacterized protein</fullName>
    </submittedName>
</protein>
<accession>A0A7I4Y3C9</accession>
<proteinExistence type="predicted"/>
<evidence type="ECO:0000313" key="1">
    <source>
        <dbReference type="Proteomes" id="UP000025227"/>
    </source>
</evidence>
<dbReference type="WBParaSite" id="HCON_00045970-00001">
    <property type="protein sequence ID" value="HCON_00045970-00001"/>
    <property type="gene ID" value="HCON_00045970"/>
</dbReference>
<keyword evidence="1" id="KW-1185">Reference proteome</keyword>